<feature type="region of interest" description="Disordered" evidence="1">
    <location>
        <begin position="111"/>
        <end position="148"/>
    </location>
</feature>
<organism evidence="2 3">
    <name type="scientific">Marasmius oreades</name>
    <name type="common">fairy-ring Marasmius</name>
    <dbReference type="NCBI Taxonomy" id="181124"/>
    <lineage>
        <taxon>Eukaryota</taxon>
        <taxon>Fungi</taxon>
        <taxon>Dikarya</taxon>
        <taxon>Basidiomycota</taxon>
        <taxon>Agaricomycotina</taxon>
        <taxon>Agaricomycetes</taxon>
        <taxon>Agaricomycetidae</taxon>
        <taxon>Agaricales</taxon>
        <taxon>Marasmiineae</taxon>
        <taxon>Marasmiaceae</taxon>
        <taxon>Marasmius</taxon>
    </lineage>
</organism>
<protein>
    <submittedName>
        <fullName evidence="2">Uncharacterized protein</fullName>
    </submittedName>
</protein>
<feature type="compositionally biased region" description="Polar residues" evidence="1">
    <location>
        <begin position="1"/>
        <end position="33"/>
    </location>
</feature>
<evidence type="ECO:0000256" key="1">
    <source>
        <dbReference type="SAM" id="MobiDB-lite"/>
    </source>
</evidence>
<dbReference type="OrthoDB" id="2991770at2759"/>
<feature type="compositionally biased region" description="Polar residues" evidence="1">
    <location>
        <begin position="190"/>
        <end position="211"/>
    </location>
</feature>
<feature type="compositionally biased region" description="Acidic residues" evidence="1">
    <location>
        <begin position="332"/>
        <end position="348"/>
    </location>
</feature>
<feature type="compositionally biased region" description="Basic and acidic residues" evidence="1">
    <location>
        <begin position="135"/>
        <end position="144"/>
    </location>
</feature>
<gene>
    <name evidence="2" type="ORF">E1B28_013421</name>
</gene>
<feature type="compositionally biased region" description="Low complexity" evidence="1">
    <location>
        <begin position="111"/>
        <end position="126"/>
    </location>
</feature>
<dbReference type="KEGG" id="more:E1B28_013421"/>
<sequence length="461" mass="50178">MPSDSPSISQTAETLETNNPRNKLKGTGSSSSDRAGASIFVKPHPKLTDLPSTAIFDTFPSPHGGKPVHILIHKRLRTESTETLHASPSLIEGPSLETQSHSASEFPLVLSAPEPVSPPSLSSLESDAGGSDVSMVHRDPETTQKKKKWTIFSRSPSIKKLKSNEDKDGTLSVPATPFTNLSAPTKIVEQQLTSESVHSSPDLSRSSTSNVLRKGPPPHLQLNAKSVHRPDVLPSQLHLSPSDLSKVNAYFAPLLSDTETTTRSGTLTIPRTPGGTAIPPHLFAPGHLVDRGQFLEQLRCKRALMATTEDVLDPLLTTLRSEKRPLSLVPELPEELENNDVTREEEEEGQTRDDAELIQDISVDAALAILYSDVTDAMSEDTSSCGFKQDATEGTCLYFTTDPEWEASQELEATCYFIEDPFPEDAVVRYADVFTQFSASSVGFERVVNGVPFDISEPIQE</sequence>
<name>A0A9P7UMZ7_9AGAR</name>
<feature type="region of interest" description="Disordered" evidence="1">
    <location>
        <begin position="160"/>
        <end position="179"/>
    </location>
</feature>
<feature type="region of interest" description="Disordered" evidence="1">
    <location>
        <begin position="326"/>
        <end position="352"/>
    </location>
</feature>
<dbReference type="Proteomes" id="UP001049176">
    <property type="component" value="Chromosome 9"/>
</dbReference>
<feature type="region of interest" description="Disordered" evidence="1">
    <location>
        <begin position="190"/>
        <end position="223"/>
    </location>
</feature>
<accession>A0A9P7UMZ7</accession>
<reference evidence="2" key="1">
    <citation type="journal article" date="2021" name="Genome Biol. Evol.">
        <title>The assembled and annotated genome of the fairy-ring fungus Marasmius oreades.</title>
        <authorList>
            <person name="Hiltunen M."/>
            <person name="Ament-Velasquez S.L."/>
            <person name="Johannesson H."/>
        </authorList>
    </citation>
    <scope>NUCLEOTIDE SEQUENCE</scope>
    <source>
        <strain evidence="2">03SP1</strain>
    </source>
</reference>
<keyword evidence="3" id="KW-1185">Reference proteome</keyword>
<feature type="region of interest" description="Disordered" evidence="1">
    <location>
        <begin position="1"/>
        <end position="50"/>
    </location>
</feature>
<evidence type="ECO:0000313" key="2">
    <source>
        <dbReference type="EMBL" id="KAG7087455.1"/>
    </source>
</evidence>
<comment type="caution">
    <text evidence="2">The sequence shown here is derived from an EMBL/GenBank/DDBJ whole genome shotgun (WGS) entry which is preliminary data.</text>
</comment>
<evidence type="ECO:0000313" key="3">
    <source>
        <dbReference type="Proteomes" id="UP001049176"/>
    </source>
</evidence>
<dbReference type="EMBL" id="CM032189">
    <property type="protein sequence ID" value="KAG7087455.1"/>
    <property type="molecule type" value="Genomic_DNA"/>
</dbReference>
<proteinExistence type="predicted"/>
<dbReference type="RefSeq" id="XP_043003926.1">
    <property type="nucleotide sequence ID" value="XM_043158577.1"/>
</dbReference>
<dbReference type="GeneID" id="66082496"/>
<dbReference type="AlphaFoldDB" id="A0A9P7UMZ7"/>